<proteinExistence type="predicted"/>
<organism evidence="3 4">
    <name type="scientific">Brevundimonas aurantiaca</name>
    <dbReference type="NCBI Taxonomy" id="74316"/>
    <lineage>
        <taxon>Bacteria</taxon>
        <taxon>Pseudomonadati</taxon>
        <taxon>Pseudomonadota</taxon>
        <taxon>Alphaproteobacteria</taxon>
        <taxon>Caulobacterales</taxon>
        <taxon>Caulobacteraceae</taxon>
        <taxon>Brevundimonas</taxon>
    </lineage>
</organism>
<evidence type="ECO:0000256" key="1">
    <source>
        <dbReference type="SAM" id="MobiDB-lite"/>
    </source>
</evidence>
<dbReference type="InterPro" id="IPR032609">
    <property type="entry name" value="DUF4893"/>
</dbReference>
<feature type="chain" id="PRO_5030794438" description="DUF4893 domain-containing protein" evidence="2">
    <location>
        <begin position="22"/>
        <end position="248"/>
    </location>
</feature>
<evidence type="ECO:0000313" key="3">
    <source>
        <dbReference type="EMBL" id="MBB5738425.1"/>
    </source>
</evidence>
<dbReference type="AlphaFoldDB" id="A0A7W9C3P8"/>
<dbReference type="Proteomes" id="UP000527324">
    <property type="component" value="Unassembled WGS sequence"/>
</dbReference>
<dbReference type="PROSITE" id="PS51257">
    <property type="entry name" value="PROKAR_LIPOPROTEIN"/>
    <property type="match status" value="1"/>
</dbReference>
<keyword evidence="4" id="KW-1185">Reference proteome</keyword>
<dbReference type="Pfam" id="PF16233">
    <property type="entry name" value="DUF4893"/>
    <property type="match status" value="1"/>
</dbReference>
<feature type="region of interest" description="Disordered" evidence="1">
    <location>
        <begin position="22"/>
        <end position="47"/>
    </location>
</feature>
<dbReference type="EMBL" id="JACHOQ010000001">
    <property type="protein sequence ID" value="MBB5738425.1"/>
    <property type="molecule type" value="Genomic_DNA"/>
</dbReference>
<feature type="signal peptide" evidence="2">
    <location>
        <begin position="1"/>
        <end position="21"/>
    </location>
</feature>
<accession>A0A7W9C3P8</accession>
<protein>
    <recommendedName>
        <fullName evidence="5">DUF4893 domain-containing protein</fullName>
    </recommendedName>
</protein>
<evidence type="ECO:0000256" key="2">
    <source>
        <dbReference type="SAM" id="SignalP"/>
    </source>
</evidence>
<keyword evidence="2" id="KW-0732">Signal</keyword>
<comment type="caution">
    <text evidence="3">The sequence shown here is derived from an EMBL/GenBank/DDBJ whole genome shotgun (WGS) entry which is preliminary data.</text>
</comment>
<dbReference type="RefSeq" id="WP_183214807.1">
    <property type="nucleotide sequence ID" value="NZ_CAJFZW010000038.1"/>
</dbReference>
<reference evidence="3 4" key="1">
    <citation type="submission" date="2020-08" db="EMBL/GenBank/DDBJ databases">
        <title>Genomic Encyclopedia of Type Strains, Phase IV (KMG-IV): sequencing the most valuable type-strain genomes for metagenomic binning, comparative biology and taxonomic classification.</title>
        <authorList>
            <person name="Goeker M."/>
        </authorList>
    </citation>
    <scope>NUCLEOTIDE SEQUENCE [LARGE SCALE GENOMIC DNA]</scope>
    <source>
        <strain evidence="3 4">DSM 4731</strain>
    </source>
</reference>
<evidence type="ECO:0008006" key="5">
    <source>
        <dbReference type="Google" id="ProtNLM"/>
    </source>
</evidence>
<gene>
    <name evidence="3" type="ORF">GGQ93_000116</name>
</gene>
<sequence length="248" mass="26269">MRRTPTFFAPLLLGFAVSACGENSPGSRAETSPAVSAPAKGVPPRVAPPATAAAAAAPSAAQGGLQGGSDDWRQVASAADASLLGRLDQAWRMARAEAEAAGFASEVEALGPLVDPNAALPDRLQPPPGTYRCRTIKLGRRGEGTGLAYVDYPWFACSVETTPGGDLVLTKTTGSQRTQGLLYPDTDRRLVYIGAQALSDAETGFPAYGDRPERDQVGVLERIGQSRWRLVLPWPKQEAKLELLEIRT</sequence>
<feature type="compositionally biased region" description="Polar residues" evidence="1">
    <location>
        <begin position="24"/>
        <end position="34"/>
    </location>
</feature>
<evidence type="ECO:0000313" key="4">
    <source>
        <dbReference type="Proteomes" id="UP000527324"/>
    </source>
</evidence>
<name>A0A7W9C3P8_9CAUL</name>